<comment type="caution">
    <text evidence="2">The sequence shown here is derived from an EMBL/GenBank/DDBJ whole genome shotgun (WGS) entry which is preliminary data.</text>
</comment>
<name>A0ABW0MUP4_9ACTN</name>
<reference evidence="3" key="1">
    <citation type="journal article" date="2019" name="Int. J. Syst. Evol. Microbiol.">
        <title>The Global Catalogue of Microorganisms (GCM) 10K type strain sequencing project: providing services to taxonomists for standard genome sequencing and annotation.</title>
        <authorList>
            <consortium name="The Broad Institute Genomics Platform"/>
            <consortium name="The Broad Institute Genome Sequencing Center for Infectious Disease"/>
            <person name="Wu L."/>
            <person name="Ma J."/>
        </authorList>
    </citation>
    <scope>NUCLEOTIDE SEQUENCE [LARGE SCALE GENOMIC DNA]</scope>
    <source>
        <strain evidence="3">KACC 13778</strain>
    </source>
</reference>
<feature type="chain" id="PRO_5045810399" description="Secreted protein" evidence="1">
    <location>
        <begin position="26"/>
        <end position="121"/>
    </location>
</feature>
<proteinExistence type="predicted"/>
<protein>
    <recommendedName>
        <fullName evidence="4">Secreted protein</fullName>
    </recommendedName>
</protein>
<dbReference type="EMBL" id="JBHSMD010000001">
    <property type="protein sequence ID" value="MFC5491760.1"/>
    <property type="molecule type" value="Genomic_DNA"/>
</dbReference>
<evidence type="ECO:0000313" key="2">
    <source>
        <dbReference type="EMBL" id="MFC5491760.1"/>
    </source>
</evidence>
<dbReference type="PROSITE" id="PS51257">
    <property type="entry name" value="PROKAR_LIPOPROTEIN"/>
    <property type="match status" value="1"/>
</dbReference>
<evidence type="ECO:0008006" key="4">
    <source>
        <dbReference type="Google" id="ProtNLM"/>
    </source>
</evidence>
<sequence>MTITQRTLSAVAASSALLLTLSACGGDDGGRPSVDDISESLQDSDMLGGEVDAKVADCVAEAFHDSDLSDEALQAIVDQDEDYEPSEDDEKAIESVQSEEMTDCITEGMDMPELPEDPDAS</sequence>
<feature type="signal peptide" evidence="1">
    <location>
        <begin position="1"/>
        <end position="25"/>
    </location>
</feature>
<keyword evidence="3" id="KW-1185">Reference proteome</keyword>
<dbReference type="Proteomes" id="UP001595956">
    <property type="component" value="Unassembled WGS sequence"/>
</dbReference>
<gene>
    <name evidence="2" type="ORF">ACFPKY_01530</name>
</gene>
<evidence type="ECO:0000313" key="3">
    <source>
        <dbReference type="Proteomes" id="UP001595956"/>
    </source>
</evidence>
<evidence type="ECO:0000256" key="1">
    <source>
        <dbReference type="SAM" id="SignalP"/>
    </source>
</evidence>
<keyword evidence="1" id="KW-0732">Signal</keyword>
<accession>A0ABW0MUP4</accession>
<dbReference type="RefSeq" id="WP_345181178.1">
    <property type="nucleotide sequence ID" value="NZ_BAABFQ010000008.1"/>
</dbReference>
<organism evidence="2 3">
    <name type="scientific">Nocardioides caricicola</name>
    <dbReference type="NCBI Taxonomy" id="634770"/>
    <lineage>
        <taxon>Bacteria</taxon>
        <taxon>Bacillati</taxon>
        <taxon>Actinomycetota</taxon>
        <taxon>Actinomycetes</taxon>
        <taxon>Propionibacteriales</taxon>
        <taxon>Nocardioidaceae</taxon>
        <taxon>Nocardioides</taxon>
    </lineage>
</organism>